<feature type="transmembrane region" description="Helical" evidence="1">
    <location>
        <begin position="135"/>
        <end position="154"/>
    </location>
</feature>
<keyword evidence="1" id="KW-1133">Transmembrane helix</keyword>
<feature type="transmembrane region" description="Helical" evidence="1">
    <location>
        <begin position="12"/>
        <end position="36"/>
    </location>
</feature>
<sequence length="160" mass="17246">MSASQSRSSSLAWGPLLLGGLLVALGDMAFAATLWFGWDGAGMLRLFQTIAVGVLGPASFDGGLNAALLGGALHVFMATAIVLIYALVARRHRGLLDGVWRYGLPYGVVLYLAMNFVVMPLSRVGRSPSFDHPDWIAWSVLAHMLFGVICVVFARRALRR</sequence>
<dbReference type="OrthoDB" id="118190at2"/>
<evidence type="ECO:0008006" key="4">
    <source>
        <dbReference type="Google" id="ProtNLM"/>
    </source>
</evidence>
<accession>A0A371K2U2</accession>
<reference evidence="2 3" key="1">
    <citation type="submission" date="2018-08" db="EMBL/GenBank/DDBJ databases">
        <title>Lysobacter sp. zong2l5, whole genome shotgun sequence.</title>
        <authorList>
            <person name="Zhang X."/>
            <person name="Feng G."/>
            <person name="Zhu H."/>
        </authorList>
    </citation>
    <scope>NUCLEOTIDE SEQUENCE [LARGE SCALE GENOMIC DNA]</scope>
    <source>
        <strain evidence="3">zong2l5</strain>
    </source>
</reference>
<dbReference type="AlphaFoldDB" id="A0A371K2U2"/>
<dbReference type="Proteomes" id="UP000264492">
    <property type="component" value="Unassembled WGS sequence"/>
</dbReference>
<dbReference type="EMBL" id="QTSU01000001">
    <property type="protein sequence ID" value="RDZ28192.1"/>
    <property type="molecule type" value="Genomic_DNA"/>
</dbReference>
<dbReference type="RefSeq" id="WP_115857635.1">
    <property type="nucleotide sequence ID" value="NZ_QTSU01000001.1"/>
</dbReference>
<keyword evidence="1" id="KW-0812">Transmembrane</keyword>
<evidence type="ECO:0000313" key="3">
    <source>
        <dbReference type="Proteomes" id="UP000264492"/>
    </source>
</evidence>
<proteinExistence type="predicted"/>
<keyword evidence="1" id="KW-0472">Membrane</keyword>
<name>A0A371K2U2_9GAMM</name>
<evidence type="ECO:0000256" key="1">
    <source>
        <dbReference type="SAM" id="Phobius"/>
    </source>
</evidence>
<gene>
    <name evidence="2" type="ORF">DX914_03340</name>
</gene>
<keyword evidence="3" id="KW-1185">Reference proteome</keyword>
<organism evidence="2 3">
    <name type="scientific">Lysobacter silvisoli</name>
    <dbReference type="NCBI Taxonomy" id="2293254"/>
    <lineage>
        <taxon>Bacteria</taxon>
        <taxon>Pseudomonadati</taxon>
        <taxon>Pseudomonadota</taxon>
        <taxon>Gammaproteobacteria</taxon>
        <taxon>Lysobacterales</taxon>
        <taxon>Lysobacteraceae</taxon>
        <taxon>Lysobacter</taxon>
    </lineage>
</organism>
<evidence type="ECO:0000313" key="2">
    <source>
        <dbReference type="EMBL" id="RDZ28192.1"/>
    </source>
</evidence>
<feature type="transmembrane region" description="Helical" evidence="1">
    <location>
        <begin position="100"/>
        <end position="123"/>
    </location>
</feature>
<feature type="transmembrane region" description="Helical" evidence="1">
    <location>
        <begin position="66"/>
        <end position="88"/>
    </location>
</feature>
<comment type="caution">
    <text evidence="2">The sequence shown here is derived from an EMBL/GenBank/DDBJ whole genome shotgun (WGS) entry which is preliminary data.</text>
</comment>
<protein>
    <recommendedName>
        <fullName evidence="4">DUF1440 domain-containing protein</fullName>
    </recommendedName>
</protein>